<dbReference type="PANTHER" id="PTHR45566:SF1">
    <property type="entry name" value="HTH-TYPE TRANSCRIPTIONAL REGULATOR YHJB-RELATED"/>
    <property type="match status" value="1"/>
</dbReference>
<dbReference type="SMART" id="SM00448">
    <property type="entry name" value="REC"/>
    <property type="match status" value="1"/>
</dbReference>
<keyword evidence="7" id="KW-1185">Reference proteome</keyword>
<keyword evidence="1 3" id="KW-0597">Phosphoprotein</keyword>
<dbReference type="PANTHER" id="PTHR45566">
    <property type="entry name" value="HTH-TYPE TRANSCRIPTIONAL REGULATOR YHJB-RELATED"/>
    <property type="match status" value="1"/>
</dbReference>
<reference evidence="6" key="2">
    <citation type="submission" date="2020-09" db="EMBL/GenBank/DDBJ databases">
        <authorList>
            <person name="Sun Q."/>
            <person name="Kim S."/>
        </authorList>
    </citation>
    <scope>NUCLEOTIDE SEQUENCE</scope>
    <source>
        <strain evidence="6">KCTC 12711</strain>
    </source>
</reference>
<protein>
    <submittedName>
        <fullName evidence="6">DNA-binding response regulator</fullName>
    </submittedName>
</protein>
<evidence type="ECO:0000313" key="7">
    <source>
        <dbReference type="Proteomes" id="UP000614811"/>
    </source>
</evidence>
<feature type="modified residue" description="4-aspartylphosphate" evidence="3">
    <location>
        <position position="55"/>
    </location>
</feature>
<dbReference type="Pfam" id="PF00072">
    <property type="entry name" value="Response_reg"/>
    <property type="match status" value="1"/>
</dbReference>
<name>A0A918RND4_9GAMM</name>
<dbReference type="Pfam" id="PF00196">
    <property type="entry name" value="GerE"/>
    <property type="match status" value="1"/>
</dbReference>
<evidence type="ECO:0000256" key="3">
    <source>
        <dbReference type="PROSITE-ProRule" id="PRU00169"/>
    </source>
</evidence>
<accession>A0A918RND4</accession>
<dbReference type="GO" id="GO:0000160">
    <property type="term" value="P:phosphorelay signal transduction system"/>
    <property type="evidence" value="ECO:0007669"/>
    <property type="project" value="InterPro"/>
</dbReference>
<keyword evidence="2 6" id="KW-0238">DNA-binding</keyword>
<evidence type="ECO:0000259" key="5">
    <source>
        <dbReference type="PROSITE" id="PS50110"/>
    </source>
</evidence>
<sequence>MSGLAILLVDDHALFRSGLCYLLNGLDQALDISEAETFEQAMRVCQPSTELVLLDYHLPDSAGSFSALQQLKQAFPSITVVLLSSEDNPHIIRGAIDAGAAGFIPKSSTPNIMIAALKLILAGGTYLPPIAYADSDVESRFAARAAKPAMTEATNPFMEMEGDLPLNHSQVAQLSKRQFEVLTGAIKGKSNKVIARELDIAEGTVKAHLSMAYKIIDVKNRTEAVYMAAKLKFGL</sequence>
<dbReference type="PROSITE" id="PS50043">
    <property type="entry name" value="HTH_LUXR_2"/>
    <property type="match status" value="1"/>
</dbReference>
<comment type="caution">
    <text evidence="6">The sequence shown here is derived from an EMBL/GenBank/DDBJ whole genome shotgun (WGS) entry which is preliminary data.</text>
</comment>
<evidence type="ECO:0000313" key="6">
    <source>
        <dbReference type="EMBL" id="GHA05000.1"/>
    </source>
</evidence>
<reference evidence="6" key="1">
    <citation type="journal article" date="2014" name="Int. J. Syst. Evol. Microbiol.">
        <title>Complete genome sequence of Corynebacterium casei LMG S-19264T (=DSM 44701T), isolated from a smear-ripened cheese.</title>
        <authorList>
            <consortium name="US DOE Joint Genome Institute (JGI-PGF)"/>
            <person name="Walter F."/>
            <person name="Albersmeier A."/>
            <person name="Kalinowski J."/>
            <person name="Ruckert C."/>
        </authorList>
    </citation>
    <scope>NUCLEOTIDE SEQUENCE</scope>
    <source>
        <strain evidence="6">KCTC 12711</strain>
    </source>
</reference>
<dbReference type="SUPFAM" id="SSF52172">
    <property type="entry name" value="CheY-like"/>
    <property type="match status" value="1"/>
</dbReference>
<dbReference type="GO" id="GO:0003677">
    <property type="term" value="F:DNA binding"/>
    <property type="evidence" value="ECO:0007669"/>
    <property type="project" value="UniProtKB-KW"/>
</dbReference>
<dbReference type="InterPro" id="IPR016032">
    <property type="entry name" value="Sig_transdc_resp-reg_C-effctor"/>
</dbReference>
<organism evidence="6 7">
    <name type="scientific">Arenicella chitinivorans</name>
    <dbReference type="NCBI Taxonomy" id="1329800"/>
    <lineage>
        <taxon>Bacteria</taxon>
        <taxon>Pseudomonadati</taxon>
        <taxon>Pseudomonadota</taxon>
        <taxon>Gammaproteobacteria</taxon>
        <taxon>Arenicellales</taxon>
        <taxon>Arenicellaceae</taxon>
        <taxon>Arenicella</taxon>
    </lineage>
</organism>
<dbReference type="InterPro" id="IPR011006">
    <property type="entry name" value="CheY-like_superfamily"/>
</dbReference>
<dbReference type="InterPro" id="IPR000792">
    <property type="entry name" value="Tscrpt_reg_LuxR_C"/>
</dbReference>
<dbReference type="InterPro" id="IPR001789">
    <property type="entry name" value="Sig_transdc_resp-reg_receiver"/>
</dbReference>
<dbReference type="SUPFAM" id="SSF46894">
    <property type="entry name" value="C-terminal effector domain of the bipartite response regulators"/>
    <property type="match status" value="1"/>
</dbReference>
<gene>
    <name evidence="6" type="ORF">GCM10008090_13170</name>
</gene>
<feature type="domain" description="Response regulatory" evidence="5">
    <location>
        <begin position="5"/>
        <end position="121"/>
    </location>
</feature>
<dbReference type="Proteomes" id="UP000614811">
    <property type="component" value="Unassembled WGS sequence"/>
</dbReference>
<evidence type="ECO:0000256" key="1">
    <source>
        <dbReference type="ARBA" id="ARBA00022553"/>
    </source>
</evidence>
<dbReference type="EMBL" id="BMXA01000002">
    <property type="protein sequence ID" value="GHA05000.1"/>
    <property type="molecule type" value="Genomic_DNA"/>
</dbReference>
<dbReference type="InterPro" id="IPR058245">
    <property type="entry name" value="NreC/VraR/RcsB-like_REC"/>
</dbReference>
<dbReference type="RefSeq" id="WP_189399242.1">
    <property type="nucleotide sequence ID" value="NZ_BMXA01000002.1"/>
</dbReference>
<dbReference type="GO" id="GO:0006355">
    <property type="term" value="P:regulation of DNA-templated transcription"/>
    <property type="evidence" value="ECO:0007669"/>
    <property type="project" value="InterPro"/>
</dbReference>
<dbReference type="CDD" id="cd17535">
    <property type="entry name" value="REC_NarL-like"/>
    <property type="match status" value="1"/>
</dbReference>
<feature type="domain" description="HTH luxR-type" evidence="4">
    <location>
        <begin position="167"/>
        <end position="232"/>
    </location>
</feature>
<evidence type="ECO:0000256" key="2">
    <source>
        <dbReference type="ARBA" id="ARBA00023125"/>
    </source>
</evidence>
<dbReference type="PROSITE" id="PS50110">
    <property type="entry name" value="RESPONSE_REGULATORY"/>
    <property type="match status" value="1"/>
</dbReference>
<dbReference type="SMART" id="SM00421">
    <property type="entry name" value="HTH_LUXR"/>
    <property type="match status" value="1"/>
</dbReference>
<evidence type="ECO:0000259" key="4">
    <source>
        <dbReference type="PROSITE" id="PS50043"/>
    </source>
</evidence>
<dbReference type="PRINTS" id="PR00038">
    <property type="entry name" value="HTHLUXR"/>
</dbReference>
<proteinExistence type="predicted"/>
<dbReference type="InterPro" id="IPR051015">
    <property type="entry name" value="EvgA-like"/>
</dbReference>
<dbReference type="Gene3D" id="3.40.50.2300">
    <property type="match status" value="1"/>
</dbReference>
<dbReference type="AlphaFoldDB" id="A0A918RND4"/>
<dbReference type="CDD" id="cd06170">
    <property type="entry name" value="LuxR_C_like"/>
    <property type="match status" value="1"/>
</dbReference>